<dbReference type="Proteomes" id="UP000231426">
    <property type="component" value="Unassembled WGS sequence"/>
</dbReference>
<evidence type="ECO:0000313" key="2">
    <source>
        <dbReference type="EMBL" id="PIT88534.1"/>
    </source>
</evidence>
<evidence type="ECO:0008006" key="4">
    <source>
        <dbReference type="Google" id="ProtNLM"/>
    </source>
</evidence>
<feature type="transmembrane region" description="Helical" evidence="1">
    <location>
        <begin position="60"/>
        <end position="82"/>
    </location>
</feature>
<feature type="transmembrane region" description="Helical" evidence="1">
    <location>
        <begin position="88"/>
        <end position="109"/>
    </location>
</feature>
<keyword evidence="1" id="KW-0472">Membrane</keyword>
<accession>A0A2M6W6Y3</accession>
<reference evidence="3" key="1">
    <citation type="submission" date="2017-09" db="EMBL/GenBank/DDBJ databases">
        <title>Depth-based differentiation of microbial function through sediment-hosted aquifers and enrichment of novel symbionts in the deep terrestrial subsurface.</title>
        <authorList>
            <person name="Probst A.J."/>
            <person name="Ladd B."/>
            <person name="Jarett J.K."/>
            <person name="Geller-Mcgrath D.E."/>
            <person name="Sieber C.M.K."/>
            <person name="Emerson J.B."/>
            <person name="Anantharaman K."/>
            <person name="Thomas B.C."/>
            <person name="Malmstrom R."/>
            <person name="Stieglmeier M."/>
            <person name="Klingl A."/>
            <person name="Woyke T."/>
            <person name="Ryan C.M."/>
            <person name="Banfield J.F."/>
        </authorList>
    </citation>
    <scope>NUCLEOTIDE SEQUENCE [LARGE SCALE GENOMIC DNA]</scope>
</reference>
<dbReference type="AlphaFoldDB" id="A0A2M6W6Y3"/>
<feature type="transmembrane region" description="Helical" evidence="1">
    <location>
        <begin position="6"/>
        <end position="31"/>
    </location>
</feature>
<name>A0A2M6W6Y3_9BACT</name>
<feature type="transmembrane region" description="Helical" evidence="1">
    <location>
        <begin position="147"/>
        <end position="165"/>
    </location>
</feature>
<dbReference type="EMBL" id="PFBV01000003">
    <property type="protein sequence ID" value="PIT88534.1"/>
    <property type="molecule type" value="Genomic_DNA"/>
</dbReference>
<keyword evidence="1" id="KW-0812">Transmembrane</keyword>
<comment type="caution">
    <text evidence="2">The sequence shown here is derived from an EMBL/GenBank/DDBJ whole genome shotgun (WGS) entry which is preliminary data.</text>
</comment>
<gene>
    <name evidence="2" type="ORF">COU29_02005</name>
</gene>
<protein>
    <recommendedName>
        <fullName evidence="4">DUF3267 domain-containing protein</fullName>
    </recommendedName>
</protein>
<keyword evidence="1" id="KW-1133">Transmembrane helix</keyword>
<sequence>MFFYYFYSIITAPGVVIHELSHTIFCLLSGVKIYKINLFKFGRIAGYVVHDEPKKVYQSFLISFGPLFINSFLALCLFSQIIPPYLNLLNIIYFWLGGAIALHAIPSTGDAQALFKATNHGFWKNPTVLIIYPFILLLYILNFFRRLHLDIIYFILLLWLGNIYLK</sequence>
<evidence type="ECO:0000256" key="1">
    <source>
        <dbReference type="SAM" id="Phobius"/>
    </source>
</evidence>
<evidence type="ECO:0000313" key="3">
    <source>
        <dbReference type="Proteomes" id="UP000231426"/>
    </source>
</evidence>
<feature type="transmembrane region" description="Helical" evidence="1">
    <location>
        <begin position="121"/>
        <end position="141"/>
    </location>
</feature>
<proteinExistence type="predicted"/>
<organism evidence="2 3">
    <name type="scientific">Candidatus Magasanikbacteria bacterium CG10_big_fil_rev_8_21_14_0_10_36_32</name>
    <dbReference type="NCBI Taxonomy" id="1974646"/>
    <lineage>
        <taxon>Bacteria</taxon>
        <taxon>Candidatus Magasanikiibacteriota</taxon>
    </lineage>
</organism>